<dbReference type="InParanoid" id="B0D020"/>
<dbReference type="GeneID" id="6073190"/>
<sequence length="93" mass="10197">MLLRSTTLWWSARPQGCFSFSVCTVAEGVVCGKKVPVDTSSPIMVPVDTTTLRCFMNVIGETIGEHCPIKMSNSTPFMLILPFSIQLTTVEVL</sequence>
<feature type="signal peptide" evidence="1">
    <location>
        <begin position="1"/>
        <end position="19"/>
    </location>
</feature>
<evidence type="ECO:0000313" key="2">
    <source>
        <dbReference type="EMBL" id="EDR11752.1"/>
    </source>
</evidence>
<dbReference type="STRING" id="486041.B0D020"/>
<name>B0D020_LACBS</name>
<feature type="chain" id="PRO_5002749007" evidence="1">
    <location>
        <begin position="20"/>
        <end position="93"/>
    </location>
</feature>
<accession>B0D020</accession>
<protein>
    <submittedName>
        <fullName evidence="2">Predicted protein</fullName>
    </submittedName>
</protein>
<dbReference type="Proteomes" id="UP000001194">
    <property type="component" value="Unassembled WGS sequence"/>
</dbReference>
<reference evidence="2 3" key="1">
    <citation type="journal article" date="2008" name="Nature">
        <title>The genome of Laccaria bicolor provides insights into mycorrhizal symbiosis.</title>
        <authorList>
            <person name="Martin F."/>
            <person name="Aerts A."/>
            <person name="Ahren D."/>
            <person name="Brun A."/>
            <person name="Danchin E.G.J."/>
            <person name="Duchaussoy F."/>
            <person name="Gibon J."/>
            <person name="Kohler A."/>
            <person name="Lindquist E."/>
            <person name="Pereda V."/>
            <person name="Salamov A."/>
            <person name="Shapiro H.J."/>
            <person name="Wuyts J."/>
            <person name="Blaudez D."/>
            <person name="Buee M."/>
            <person name="Brokstein P."/>
            <person name="Canbaeck B."/>
            <person name="Cohen D."/>
            <person name="Courty P.E."/>
            <person name="Coutinho P.M."/>
            <person name="Delaruelle C."/>
            <person name="Detter J.C."/>
            <person name="Deveau A."/>
            <person name="DiFazio S."/>
            <person name="Duplessis S."/>
            <person name="Fraissinet-Tachet L."/>
            <person name="Lucic E."/>
            <person name="Frey-Klett P."/>
            <person name="Fourrey C."/>
            <person name="Feussner I."/>
            <person name="Gay G."/>
            <person name="Grimwood J."/>
            <person name="Hoegger P.J."/>
            <person name="Jain P."/>
            <person name="Kilaru S."/>
            <person name="Labbe J."/>
            <person name="Lin Y.C."/>
            <person name="Legue V."/>
            <person name="Le Tacon F."/>
            <person name="Marmeisse R."/>
            <person name="Melayah D."/>
            <person name="Montanini B."/>
            <person name="Muratet M."/>
            <person name="Nehls U."/>
            <person name="Niculita-Hirzel H."/>
            <person name="Oudot-Le Secq M.P."/>
            <person name="Peter M."/>
            <person name="Quesneville H."/>
            <person name="Rajashekar B."/>
            <person name="Reich M."/>
            <person name="Rouhier N."/>
            <person name="Schmutz J."/>
            <person name="Yin T."/>
            <person name="Chalot M."/>
            <person name="Henrissat B."/>
            <person name="Kuees U."/>
            <person name="Lucas S."/>
            <person name="Van de Peer Y."/>
            <person name="Podila G.K."/>
            <person name="Polle A."/>
            <person name="Pukkila P.J."/>
            <person name="Richardson P.M."/>
            <person name="Rouze P."/>
            <person name="Sanders I.R."/>
            <person name="Stajich J.E."/>
            <person name="Tunlid A."/>
            <person name="Tuskan G."/>
            <person name="Grigoriev I.V."/>
        </authorList>
    </citation>
    <scope>NUCLEOTIDE SEQUENCE [LARGE SCALE GENOMIC DNA]</scope>
    <source>
        <strain evidence="3">S238N-H82 / ATCC MYA-4686</strain>
    </source>
</reference>
<dbReference type="EMBL" id="DS547095">
    <property type="protein sequence ID" value="EDR11752.1"/>
    <property type="molecule type" value="Genomic_DNA"/>
</dbReference>
<dbReference type="RefSeq" id="XP_001877649.1">
    <property type="nucleotide sequence ID" value="XM_001877614.1"/>
</dbReference>
<keyword evidence="1" id="KW-0732">Signal</keyword>
<dbReference type="KEGG" id="lbc:LACBIDRAFT_313441"/>
<proteinExistence type="predicted"/>
<keyword evidence="3" id="KW-1185">Reference proteome</keyword>
<evidence type="ECO:0000313" key="3">
    <source>
        <dbReference type="Proteomes" id="UP000001194"/>
    </source>
</evidence>
<organism evidence="3">
    <name type="scientific">Laccaria bicolor (strain S238N-H82 / ATCC MYA-4686)</name>
    <name type="common">Bicoloured deceiver</name>
    <name type="synonym">Laccaria laccata var. bicolor</name>
    <dbReference type="NCBI Taxonomy" id="486041"/>
    <lineage>
        <taxon>Eukaryota</taxon>
        <taxon>Fungi</taxon>
        <taxon>Dikarya</taxon>
        <taxon>Basidiomycota</taxon>
        <taxon>Agaricomycotina</taxon>
        <taxon>Agaricomycetes</taxon>
        <taxon>Agaricomycetidae</taxon>
        <taxon>Agaricales</taxon>
        <taxon>Agaricineae</taxon>
        <taxon>Hydnangiaceae</taxon>
        <taxon>Laccaria</taxon>
    </lineage>
</organism>
<dbReference type="HOGENOM" id="CLU_2400050_0_0_1"/>
<dbReference type="AlphaFoldDB" id="B0D020"/>
<gene>
    <name evidence="2" type="ORF">LACBIDRAFT_313441</name>
</gene>
<evidence type="ECO:0000256" key="1">
    <source>
        <dbReference type="SAM" id="SignalP"/>
    </source>
</evidence>